<dbReference type="GeneID" id="14493341"/>
<dbReference type="GO" id="GO:0043495">
    <property type="term" value="F:protein-membrane adaptor activity"/>
    <property type="evidence" value="ECO:0007669"/>
    <property type="project" value="InterPro"/>
</dbReference>
<organism evidence="2 3">
    <name type="scientific">Henningerozyma blattae (strain ATCC 34711 / CBS 6284 / DSM 70876 / NBRC 10599 / NRRL Y-10934 / UCD 77-7)</name>
    <name type="common">Yeast</name>
    <name type="synonym">Tetrapisispora blattae</name>
    <dbReference type="NCBI Taxonomy" id="1071380"/>
    <lineage>
        <taxon>Eukaryota</taxon>
        <taxon>Fungi</taxon>
        <taxon>Dikarya</taxon>
        <taxon>Ascomycota</taxon>
        <taxon>Saccharomycotina</taxon>
        <taxon>Saccharomycetes</taxon>
        <taxon>Saccharomycetales</taxon>
        <taxon>Saccharomycetaceae</taxon>
        <taxon>Henningerozyma</taxon>
    </lineage>
</organism>
<dbReference type="STRING" id="1071380.I2GWP6"/>
<dbReference type="InParanoid" id="I2GWP6"/>
<feature type="compositionally biased region" description="Low complexity" evidence="1">
    <location>
        <begin position="126"/>
        <end position="142"/>
    </location>
</feature>
<dbReference type="FunCoup" id="I2GWP6">
    <property type="interactions" value="30"/>
</dbReference>
<dbReference type="EMBL" id="HE806316">
    <property type="protein sequence ID" value="CCH58548.1"/>
    <property type="molecule type" value="Genomic_DNA"/>
</dbReference>
<dbReference type="RefSeq" id="XP_004178067.1">
    <property type="nucleotide sequence ID" value="XM_004178019.1"/>
</dbReference>
<dbReference type="HOGENOM" id="CLU_571186_0_0_1"/>
<accession>I2GWP6</accession>
<dbReference type="OMA" id="DLWIQRQ"/>
<proteinExistence type="predicted"/>
<feature type="region of interest" description="Disordered" evidence="1">
    <location>
        <begin position="123"/>
        <end position="147"/>
    </location>
</feature>
<feature type="compositionally biased region" description="Polar residues" evidence="1">
    <location>
        <begin position="398"/>
        <end position="415"/>
    </location>
</feature>
<name>I2GWP6_HENB6</name>
<keyword evidence="3" id="KW-1185">Reference proteome</keyword>
<evidence type="ECO:0000313" key="3">
    <source>
        <dbReference type="Proteomes" id="UP000002866"/>
    </source>
</evidence>
<dbReference type="InterPro" id="IPR035293">
    <property type="entry name" value="Vac17"/>
</dbReference>
<dbReference type="Pfam" id="PF17321">
    <property type="entry name" value="Vac17"/>
    <property type="match status" value="1"/>
</dbReference>
<dbReference type="AlphaFoldDB" id="I2GWP6"/>
<dbReference type="Proteomes" id="UP000002866">
    <property type="component" value="Chromosome 1"/>
</dbReference>
<dbReference type="eggNOG" id="ENOG502T2AR">
    <property type="taxonomic scope" value="Eukaryota"/>
</dbReference>
<feature type="region of interest" description="Disordered" evidence="1">
    <location>
        <begin position="392"/>
        <end position="415"/>
    </location>
</feature>
<dbReference type="KEGG" id="tbl:TBLA_0A07580"/>
<reference evidence="2 3" key="1">
    <citation type="journal article" date="2011" name="Proc. Natl. Acad. Sci. U.S.A.">
        <title>Evolutionary erosion of yeast sex chromosomes by mating-type switching accidents.</title>
        <authorList>
            <person name="Gordon J.L."/>
            <person name="Armisen D."/>
            <person name="Proux-Wera E."/>
            <person name="Oheigeartaigh S.S."/>
            <person name="Byrne K.P."/>
            <person name="Wolfe K.H."/>
        </authorList>
    </citation>
    <scope>NUCLEOTIDE SEQUENCE [LARGE SCALE GENOMIC DNA]</scope>
    <source>
        <strain evidence="3">ATCC 34711 / CBS 6284 / DSM 70876 / NBRC 10599 / NRRL Y-10934 / UCD 77-7</strain>
    </source>
</reference>
<protein>
    <submittedName>
        <fullName evidence="2">Uncharacterized protein</fullName>
    </submittedName>
</protein>
<dbReference type="OrthoDB" id="4070503at2759"/>
<evidence type="ECO:0000313" key="2">
    <source>
        <dbReference type="EMBL" id="CCH58548.1"/>
    </source>
</evidence>
<gene>
    <name evidence="2" type="primary">TBLA0A07580</name>
    <name evidence="2" type="ORF">TBLA_0A07580</name>
</gene>
<dbReference type="GO" id="GO:0000011">
    <property type="term" value="P:vacuole inheritance"/>
    <property type="evidence" value="ECO:0007669"/>
    <property type="project" value="InterPro"/>
</dbReference>
<evidence type="ECO:0000256" key="1">
    <source>
        <dbReference type="SAM" id="MobiDB-lite"/>
    </source>
</evidence>
<sequence>MALQEEVSIRLLTKAQEAVLQLDLWIKDQQGFQNRDGLRASTSESLEQAERDYNRYMFQLNSLYLRAQYIRDKIEKQNAYNLADSDVAGNDTNSHAYVQQLVTEFYSLSIKMNELSAIQENVTNGSSPLSNKSSHSNDSLSKITDGFQPRPLKILQRQKHNNNQNTHPQPDLESPLKLKHRSSYNKLLSSNKKESKPYKNFNSKKSKNNELLSDISPVKIQSFEEPTFSVANTRNKNSMDPLHYSLFKTNNRLSIQFPDGYDNDDEYDDPTCISDQDTIFVSTPKIASSIKNTSEPLRKFNSHESILSVEKSNMKFIQPLPALKPPSSLLNLTLKKNLRSVSSVSSNNVSLTYNPMISKLNTTTIIPSEHTRNQMRVNSVDLLNLYVQQPTPKKLKTESQSPNPPSTDTLPSSNKESSVFSNWNILNLISTPRLSISSSVTNTQAASTKAPKPIKNKPNYGDLLNHSNEFHYEPPLHYQSNLQTHNQNTDAAVISRGISVSDLEHALNTNLKL</sequence>